<comment type="similarity">
    <text evidence="5">Belongs to the Prp family.</text>
</comment>
<keyword evidence="3" id="KW-0378">Hydrolase</keyword>
<keyword evidence="8" id="KW-1185">Reference proteome</keyword>
<gene>
    <name evidence="7" type="ORF">F0161_05370</name>
</gene>
<keyword evidence="4" id="KW-0788">Thiol protease</keyword>
<proteinExistence type="inferred from homology"/>
<dbReference type="GO" id="GO:0008234">
    <property type="term" value="F:cysteine-type peptidase activity"/>
    <property type="evidence" value="ECO:0007669"/>
    <property type="project" value="UniProtKB-KW"/>
</dbReference>
<dbReference type="AlphaFoldDB" id="A0A5P1X354"/>
<dbReference type="Gene3D" id="3.30.70.1490">
    <property type="entry name" value="Cysteine protease Prp"/>
    <property type="match status" value="1"/>
</dbReference>
<name>A0A5P1X354_9LACO</name>
<evidence type="ECO:0000256" key="1">
    <source>
        <dbReference type="ARBA" id="ARBA00022517"/>
    </source>
</evidence>
<dbReference type="PANTHER" id="PTHR39178">
    <property type="entry name" value="HYPOTHETICAL RIBOSOME-ASSOCIATED PROTEIN"/>
    <property type="match status" value="1"/>
</dbReference>
<sequence>MIKANFELDSQDNILSFQVTGHAEAGPYGQDIVCAAISVLTISTINGLENVVDVHPQVISDDSEGGFISVQKLAIDHDSQILLKTLMNGVRDVAQSYPDNIIVEEVTKI</sequence>
<dbReference type="InterPro" id="IPR007422">
    <property type="entry name" value="Peptidase_Prp"/>
</dbReference>
<dbReference type="GO" id="GO:0006508">
    <property type="term" value="P:proteolysis"/>
    <property type="evidence" value="ECO:0007669"/>
    <property type="project" value="UniProtKB-KW"/>
</dbReference>
<organism evidence="7 8">
    <name type="scientific">Paucilactobacillus nenjiangensis</name>
    <dbReference type="NCBI Taxonomy" id="1296540"/>
    <lineage>
        <taxon>Bacteria</taxon>
        <taxon>Bacillati</taxon>
        <taxon>Bacillota</taxon>
        <taxon>Bacilli</taxon>
        <taxon>Lactobacillales</taxon>
        <taxon>Lactobacillaceae</taxon>
        <taxon>Paucilactobacillus</taxon>
    </lineage>
</organism>
<protein>
    <recommendedName>
        <fullName evidence="6">Ribosomal processing cysteine protease Prp</fullName>
    </recommendedName>
</protein>
<keyword evidence="1" id="KW-0690">Ribosome biogenesis</keyword>
<evidence type="ECO:0000256" key="2">
    <source>
        <dbReference type="ARBA" id="ARBA00022670"/>
    </source>
</evidence>
<evidence type="ECO:0000313" key="7">
    <source>
        <dbReference type="EMBL" id="QER67334.1"/>
    </source>
</evidence>
<keyword evidence="2 7" id="KW-0645">Protease</keyword>
<reference evidence="7 8" key="1">
    <citation type="submission" date="2019-09" db="EMBL/GenBank/DDBJ databases">
        <title>Complete Genome Sequence of Lactobacillus nenjiangensis SH-Y15, isolated from sauerkraut.</title>
        <authorList>
            <person name="Yang H."/>
        </authorList>
    </citation>
    <scope>NUCLEOTIDE SEQUENCE [LARGE SCALE GENOMIC DNA]</scope>
    <source>
        <strain evidence="7 8">SH-Y15</strain>
    </source>
</reference>
<evidence type="ECO:0000256" key="3">
    <source>
        <dbReference type="ARBA" id="ARBA00022801"/>
    </source>
</evidence>
<dbReference type="OrthoDB" id="48998at2"/>
<dbReference type="Pfam" id="PF04327">
    <property type="entry name" value="Peptidase_Prp"/>
    <property type="match status" value="1"/>
</dbReference>
<dbReference type="GO" id="GO:0042254">
    <property type="term" value="P:ribosome biogenesis"/>
    <property type="evidence" value="ECO:0007669"/>
    <property type="project" value="UniProtKB-KW"/>
</dbReference>
<accession>A0A5P1X354</accession>
<dbReference type="CDD" id="cd16332">
    <property type="entry name" value="Prp-like"/>
    <property type="match status" value="1"/>
</dbReference>
<evidence type="ECO:0000313" key="8">
    <source>
        <dbReference type="Proteomes" id="UP000325295"/>
    </source>
</evidence>
<dbReference type="SUPFAM" id="SSF118010">
    <property type="entry name" value="TM1457-like"/>
    <property type="match status" value="1"/>
</dbReference>
<evidence type="ECO:0000256" key="4">
    <source>
        <dbReference type="ARBA" id="ARBA00022807"/>
    </source>
</evidence>
<dbReference type="KEGG" id="lnn:F0161_05370"/>
<dbReference type="EMBL" id="CP043939">
    <property type="protein sequence ID" value="QER67334.1"/>
    <property type="molecule type" value="Genomic_DNA"/>
</dbReference>
<dbReference type="PANTHER" id="PTHR39178:SF1">
    <property type="entry name" value="RIBOSOMAL-PROCESSING CYSTEINE PROTEASE PRP"/>
    <property type="match status" value="1"/>
</dbReference>
<dbReference type="InterPro" id="IPR036764">
    <property type="entry name" value="Peptidase_Prp_sf"/>
</dbReference>
<evidence type="ECO:0000256" key="6">
    <source>
        <dbReference type="ARBA" id="ARBA00044538"/>
    </source>
</evidence>
<dbReference type="Proteomes" id="UP000325295">
    <property type="component" value="Chromosome"/>
</dbReference>
<dbReference type="RefSeq" id="WP_137601977.1">
    <property type="nucleotide sequence ID" value="NZ_BJEB01000025.1"/>
</dbReference>
<evidence type="ECO:0000256" key="5">
    <source>
        <dbReference type="ARBA" id="ARBA00044503"/>
    </source>
</evidence>